<dbReference type="PROSITE" id="PS51257">
    <property type="entry name" value="PROKAR_LIPOPROTEIN"/>
    <property type="match status" value="1"/>
</dbReference>
<evidence type="ECO:0000313" key="1">
    <source>
        <dbReference type="EMBL" id="KAE8385133.1"/>
    </source>
</evidence>
<sequence>MDRYQSRSFGAGGSYPNPVPLIISCPVDDFRYSPNYDVLVYFSGRLRRSSPSTFEH</sequence>
<dbReference type="EMBL" id="ML735344">
    <property type="protein sequence ID" value="KAE8385133.1"/>
    <property type="molecule type" value="Genomic_DNA"/>
</dbReference>
<accession>A0A5N7BU07</accession>
<dbReference type="Proteomes" id="UP000326877">
    <property type="component" value="Unassembled WGS sequence"/>
</dbReference>
<dbReference type="AlphaFoldDB" id="A0A5N7BU07"/>
<reference evidence="1" key="1">
    <citation type="submission" date="2019-04" db="EMBL/GenBank/DDBJ databases">
        <title>Friends and foes A comparative genomics studyof 23 Aspergillus species from section Flavi.</title>
        <authorList>
            <consortium name="DOE Joint Genome Institute"/>
            <person name="Kjaerbolling I."/>
            <person name="Vesth T."/>
            <person name="Frisvad J.C."/>
            <person name="Nybo J.L."/>
            <person name="Theobald S."/>
            <person name="Kildgaard S."/>
            <person name="Isbrandt T."/>
            <person name="Kuo A."/>
            <person name="Sato A."/>
            <person name="Lyhne E.K."/>
            <person name="Kogle M.E."/>
            <person name="Wiebenga A."/>
            <person name="Kun R.S."/>
            <person name="Lubbers R.J."/>
            <person name="Makela M.R."/>
            <person name="Barry K."/>
            <person name="Chovatia M."/>
            <person name="Clum A."/>
            <person name="Daum C."/>
            <person name="Haridas S."/>
            <person name="He G."/>
            <person name="LaButti K."/>
            <person name="Lipzen A."/>
            <person name="Mondo S."/>
            <person name="Riley R."/>
            <person name="Salamov A."/>
            <person name="Simmons B.A."/>
            <person name="Magnuson J.K."/>
            <person name="Henrissat B."/>
            <person name="Mortensen U.H."/>
            <person name="Larsen T.O."/>
            <person name="Devries R.P."/>
            <person name="Grigoriev I.V."/>
            <person name="Machida M."/>
            <person name="Baker S.E."/>
            <person name="Andersen M.R."/>
        </authorList>
    </citation>
    <scope>NUCLEOTIDE SEQUENCE [LARGE SCALE GENOMIC DNA]</scope>
    <source>
        <strain evidence="1">IBT 14317</strain>
    </source>
</reference>
<proteinExistence type="predicted"/>
<organism evidence="1">
    <name type="scientific">Petromyces alliaceus</name>
    <name type="common">Aspergillus alliaceus</name>
    <dbReference type="NCBI Taxonomy" id="209559"/>
    <lineage>
        <taxon>Eukaryota</taxon>
        <taxon>Fungi</taxon>
        <taxon>Dikarya</taxon>
        <taxon>Ascomycota</taxon>
        <taxon>Pezizomycotina</taxon>
        <taxon>Eurotiomycetes</taxon>
        <taxon>Eurotiomycetidae</taxon>
        <taxon>Eurotiales</taxon>
        <taxon>Aspergillaceae</taxon>
        <taxon>Aspergillus</taxon>
        <taxon>Aspergillus subgen. Circumdati</taxon>
    </lineage>
</organism>
<gene>
    <name evidence="1" type="ORF">BDV23DRAFT_165493</name>
</gene>
<name>A0A5N7BU07_PETAA</name>
<protein>
    <submittedName>
        <fullName evidence="1">Uncharacterized protein</fullName>
    </submittedName>
</protein>